<comment type="caution">
    <text evidence="2">The sequence shown here is derived from an EMBL/GenBank/DDBJ whole genome shotgun (WGS) entry which is preliminary data.</text>
</comment>
<proteinExistence type="predicted"/>
<organism evidence="2 3">
    <name type="scientific">Dokdonia donghaensis DSW-1</name>
    <dbReference type="NCBI Taxonomy" id="1300343"/>
    <lineage>
        <taxon>Bacteria</taxon>
        <taxon>Pseudomonadati</taxon>
        <taxon>Bacteroidota</taxon>
        <taxon>Flavobacteriia</taxon>
        <taxon>Flavobacteriales</taxon>
        <taxon>Flavobacteriaceae</taxon>
        <taxon>Dokdonia</taxon>
    </lineage>
</organism>
<gene>
    <name evidence="2" type="ORF">NV36_09170</name>
</gene>
<dbReference type="PATRIC" id="fig|1300343.5.peg.714"/>
<dbReference type="PROSITE" id="PS51257">
    <property type="entry name" value="PROKAR_LIPOPROTEIN"/>
    <property type="match status" value="1"/>
</dbReference>
<evidence type="ECO:0000313" key="3">
    <source>
        <dbReference type="Proteomes" id="UP000030140"/>
    </source>
</evidence>
<dbReference type="Pfam" id="PF06439">
    <property type="entry name" value="3keto-disac_hyd"/>
    <property type="match status" value="1"/>
</dbReference>
<dbReference type="EMBL" id="JSAQ01000001">
    <property type="protein sequence ID" value="KGO06992.1"/>
    <property type="molecule type" value="Genomic_DNA"/>
</dbReference>
<protein>
    <submittedName>
        <fullName evidence="2">Glycosyl hydrolase</fullName>
    </submittedName>
</protein>
<name>A0A0A2GUT2_9FLAO</name>
<feature type="domain" description="3-keto-alpha-glucoside-1,2-lyase/3-keto-2-hydroxy-glucal hydratase" evidence="1">
    <location>
        <begin position="50"/>
        <end position="250"/>
    </location>
</feature>
<dbReference type="Gene3D" id="2.60.120.560">
    <property type="entry name" value="Exo-inulinase, domain 1"/>
    <property type="match status" value="1"/>
</dbReference>
<keyword evidence="2" id="KW-0378">Hydrolase</keyword>
<sequence length="252" mass="27958">MKRTFYIAAVALMAFACKNETKTTVVDIRSGEGNTFSIGGKKIAEPSDKVVLFDGSNLNAWKGYGTDGMHDNWTIEDGAMAFTPGEEGGKNIITKNTYKNFELNLEWKVSEGGNSGIFWGVKESPEFKEAYETGPEIQVLDDERHPDAKVANGTHKAGSLYDMIKPANGMINPAGEWNKVTLYINHDSNLGKVSLNGKEAYSFPVNGEEWDAMVAKTKFADWKGFGKYQEGHIGLQDHGDKVWYRNITIKEL</sequence>
<reference evidence="2 3" key="1">
    <citation type="submission" date="2014-10" db="EMBL/GenBank/DDBJ databases">
        <title>Draft genome sequence of the proteorhodopsin-containing marine bacterium Dokdonia donghaensis.</title>
        <authorList>
            <person name="Gomez-Consarnau L."/>
            <person name="Gonzalez J.M."/>
            <person name="Riedel T."/>
            <person name="Jaenicke S."/>
            <person name="Wagner-Doebler I."/>
            <person name="Fuhrman J.A."/>
        </authorList>
    </citation>
    <scope>NUCLEOTIDE SEQUENCE [LARGE SCALE GENOMIC DNA]</scope>
    <source>
        <strain evidence="2 3">DSW-1</strain>
    </source>
</reference>
<dbReference type="GO" id="GO:0016787">
    <property type="term" value="F:hydrolase activity"/>
    <property type="evidence" value="ECO:0007669"/>
    <property type="project" value="UniProtKB-KW"/>
</dbReference>
<dbReference type="OrthoDB" id="9806233at2"/>
<dbReference type="RefSeq" id="WP_035326372.1">
    <property type="nucleotide sequence ID" value="NZ_CP015125.1"/>
</dbReference>
<accession>A0A0A2GUT2</accession>
<keyword evidence="3" id="KW-1185">Reference proteome</keyword>
<dbReference type="KEGG" id="ddo:I597_0704"/>
<dbReference type="InterPro" id="IPR010496">
    <property type="entry name" value="AL/BT2_dom"/>
</dbReference>
<evidence type="ECO:0000259" key="1">
    <source>
        <dbReference type="Pfam" id="PF06439"/>
    </source>
</evidence>
<dbReference type="Proteomes" id="UP000030140">
    <property type="component" value="Unassembled WGS sequence"/>
</dbReference>
<dbReference type="AlphaFoldDB" id="A0A0A2GUT2"/>
<evidence type="ECO:0000313" key="2">
    <source>
        <dbReference type="EMBL" id="KGO06992.1"/>
    </source>
</evidence>